<evidence type="ECO:0000313" key="2">
    <source>
        <dbReference type="EMBL" id="KAK1881576.1"/>
    </source>
</evidence>
<evidence type="ECO:0000256" key="1">
    <source>
        <dbReference type="SAM" id="MobiDB-lite"/>
    </source>
</evidence>
<organism evidence="2 3">
    <name type="scientific">Dissostichus eleginoides</name>
    <name type="common">Patagonian toothfish</name>
    <name type="synonym">Dissostichus amissus</name>
    <dbReference type="NCBI Taxonomy" id="100907"/>
    <lineage>
        <taxon>Eukaryota</taxon>
        <taxon>Metazoa</taxon>
        <taxon>Chordata</taxon>
        <taxon>Craniata</taxon>
        <taxon>Vertebrata</taxon>
        <taxon>Euteleostomi</taxon>
        <taxon>Actinopterygii</taxon>
        <taxon>Neopterygii</taxon>
        <taxon>Teleostei</taxon>
        <taxon>Neoteleostei</taxon>
        <taxon>Acanthomorphata</taxon>
        <taxon>Eupercaria</taxon>
        <taxon>Perciformes</taxon>
        <taxon>Notothenioidei</taxon>
        <taxon>Nototheniidae</taxon>
        <taxon>Dissostichus</taxon>
    </lineage>
</organism>
<dbReference type="EMBL" id="JASDAP010000024">
    <property type="protein sequence ID" value="KAK1881576.1"/>
    <property type="molecule type" value="Genomic_DNA"/>
</dbReference>
<protein>
    <submittedName>
        <fullName evidence="2">DNA cross-link repair 1A protein</fullName>
    </submittedName>
</protein>
<evidence type="ECO:0000313" key="3">
    <source>
        <dbReference type="Proteomes" id="UP001228049"/>
    </source>
</evidence>
<dbReference type="AlphaFoldDB" id="A0AAD9BDB4"/>
<keyword evidence="3" id="KW-1185">Reference proteome</keyword>
<reference evidence="2" key="1">
    <citation type="submission" date="2023-04" db="EMBL/GenBank/DDBJ databases">
        <title>Chromosome-level genome of Chaenocephalus aceratus.</title>
        <authorList>
            <person name="Park H."/>
        </authorList>
    </citation>
    <scope>NUCLEOTIDE SEQUENCE</scope>
    <source>
        <strain evidence="2">DE</strain>
        <tissue evidence="2">Muscle</tissue>
    </source>
</reference>
<gene>
    <name evidence="2" type="ORF">KUDE01_024741</name>
</gene>
<feature type="region of interest" description="Disordered" evidence="1">
    <location>
        <begin position="124"/>
        <end position="148"/>
    </location>
</feature>
<dbReference type="Proteomes" id="UP001228049">
    <property type="component" value="Unassembled WGS sequence"/>
</dbReference>
<sequence length="148" mass="16172">MLLMRDHPLETFAPCVRCLFPFWWYRLKDGMLLNVDTSRDTCKECPDGLQCCSTIPNHYKKCNHTVLAQCRANGDTALLSLSQQAGTSRGTGLSCLPGLTNSEEDGSTLETSQDSVLSVSVLSTHSNLTGTPPSKRRNGLMLLRSPGP</sequence>
<proteinExistence type="predicted"/>
<comment type="caution">
    <text evidence="2">The sequence shown here is derived from an EMBL/GenBank/DDBJ whole genome shotgun (WGS) entry which is preliminary data.</text>
</comment>
<accession>A0AAD9BDB4</accession>
<name>A0AAD9BDB4_DISEL</name>